<evidence type="ECO:0000259" key="5">
    <source>
        <dbReference type="PROSITE" id="PS50956"/>
    </source>
</evidence>
<protein>
    <submittedName>
        <fullName evidence="6">Transcriptional regulator</fullName>
    </submittedName>
</protein>
<dbReference type="Proteomes" id="UP000325797">
    <property type="component" value="Chromosome"/>
</dbReference>
<dbReference type="RefSeq" id="WP_151119972.1">
    <property type="nucleotide sequence ID" value="NZ_CP042582.1"/>
</dbReference>
<dbReference type="InterPro" id="IPR011991">
    <property type="entry name" value="ArsR-like_HTH"/>
</dbReference>
<sequence>MKSNKSPVGEVRLSAVDAQIIRCLNEDARISAAAIAERLDLPESTVRYRLGRLVKTGVIEFTAVPNPLHLGYQIWAILEIHAELARLRDIARELASRPEVYFVSITTGNYDILVGAVFRSNEEMLEFITAYLPRVPGIIRTTTSTVLDVVKRFLTFDVPGETEPPVKAPERRRGRKPAAPKAKAAKPR</sequence>
<feature type="compositionally biased region" description="Basic residues" evidence="4">
    <location>
        <begin position="170"/>
        <end position="188"/>
    </location>
</feature>
<organism evidence="6 7">
    <name type="scientific">Hypericibacter adhaerens</name>
    <dbReference type="NCBI Taxonomy" id="2602016"/>
    <lineage>
        <taxon>Bacteria</taxon>
        <taxon>Pseudomonadati</taxon>
        <taxon>Pseudomonadota</taxon>
        <taxon>Alphaproteobacteria</taxon>
        <taxon>Rhodospirillales</taxon>
        <taxon>Dongiaceae</taxon>
        <taxon>Hypericibacter</taxon>
    </lineage>
</organism>
<name>A0A5J6N4G3_9PROT</name>
<keyword evidence="1" id="KW-0805">Transcription regulation</keyword>
<evidence type="ECO:0000256" key="1">
    <source>
        <dbReference type="ARBA" id="ARBA00023015"/>
    </source>
</evidence>
<dbReference type="Gene3D" id="1.10.10.10">
    <property type="entry name" value="Winged helix-like DNA-binding domain superfamily/Winged helix DNA-binding domain"/>
    <property type="match status" value="1"/>
</dbReference>
<dbReference type="Gene3D" id="3.30.70.920">
    <property type="match status" value="1"/>
</dbReference>
<dbReference type="OrthoDB" id="34294at2"/>
<dbReference type="InterPro" id="IPR000485">
    <property type="entry name" value="AsnC-type_HTH_dom"/>
</dbReference>
<gene>
    <name evidence="6" type="ORF">FRZ61_46600</name>
</gene>
<dbReference type="PANTHER" id="PTHR30154">
    <property type="entry name" value="LEUCINE-RESPONSIVE REGULATORY PROTEIN"/>
    <property type="match status" value="1"/>
</dbReference>
<dbReference type="SUPFAM" id="SSF54909">
    <property type="entry name" value="Dimeric alpha+beta barrel"/>
    <property type="match status" value="1"/>
</dbReference>
<accession>A0A5J6N4G3</accession>
<keyword evidence="7" id="KW-1185">Reference proteome</keyword>
<dbReference type="InterPro" id="IPR036390">
    <property type="entry name" value="WH_DNA-bd_sf"/>
</dbReference>
<keyword evidence="3" id="KW-0804">Transcription</keyword>
<dbReference type="PROSITE" id="PS50956">
    <property type="entry name" value="HTH_ASNC_2"/>
    <property type="match status" value="1"/>
</dbReference>
<dbReference type="PANTHER" id="PTHR30154:SF34">
    <property type="entry name" value="TRANSCRIPTIONAL REGULATOR AZLB"/>
    <property type="match status" value="1"/>
</dbReference>
<evidence type="ECO:0000256" key="4">
    <source>
        <dbReference type="SAM" id="MobiDB-lite"/>
    </source>
</evidence>
<evidence type="ECO:0000256" key="3">
    <source>
        <dbReference type="ARBA" id="ARBA00023163"/>
    </source>
</evidence>
<proteinExistence type="predicted"/>
<dbReference type="GO" id="GO:0043200">
    <property type="term" value="P:response to amino acid"/>
    <property type="evidence" value="ECO:0007669"/>
    <property type="project" value="TreeGrafter"/>
</dbReference>
<dbReference type="InterPro" id="IPR019888">
    <property type="entry name" value="Tscrpt_reg_AsnC-like"/>
</dbReference>
<dbReference type="PRINTS" id="PR00033">
    <property type="entry name" value="HTHASNC"/>
</dbReference>
<dbReference type="EMBL" id="CP042582">
    <property type="protein sequence ID" value="QEX24719.1"/>
    <property type="molecule type" value="Genomic_DNA"/>
</dbReference>
<dbReference type="CDD" id="cd00090">
    <property type="entry name" value="HTH_ARSR"/>
    <property type="match status" value="1"/>
</dbReference>
<dbReference type="InterPro" id="IPR019887">
    <property type="entry name" value="Tscrpt_reg_AsnC/Lrp_C"/>
</dbReference>
<dbReference type="Pfam" id="PF13412">
    <property type="entry name" value="HTH_24"/>
    <property type="match status" value="1"/>
</dbReference>
<dbReference type="GO" id="GO:0005829">
    <property type="term" value="C:cytosol"/>
    <property type="evidence" value="ECO:0007669"/>
    <property type="project" value="TreeGrafter"/>
</dbReference>
<dbReference type="InterPro" id="IPR036388">
    <property type="entry name" value="WH-like_DNA-bd_sf"/>
</dbReference>
<dbReference type="GO" id="GO:0006355">
    <property type="term" value="P:regulation of DNA-templated transcription"/>
    <property type="evidence" value="ECO:0007669"/>
    <property type="project" value="UniProtKB-ARBA"/>
</dbReference>
<reference evidence="6 7" key="1">
    <citation type="submission" date="2019-08" db="EMBL/GenBank/DDBJ databases">
        <title>Hyperibacter terrae gen. nov., sp. nov. and Hyperibacter viscosus sp. nov., two new members in the family Rhodospirillaceae isolated from the rhizosphere of Hypericum perforatum.</title>
        <authorList>
            <person name="Noviana Z."/>
        </authorList>
    </citation>
    <scope>NUCLEOTIDE SEQUENCE [LARGE SCALE GENOMIC DNA]</scope>
    <source>
        <strain evidence="6 7">R5959</strain>
    </source>
</reference>
<evidence type="ECO:0000313" key="6">
    <source>
        <dbReference type="EMBL" id="QEX24719.1"/>
    </source>
</evidence>
<keyword evidence="2" id="KW-0238">DNA-binding</keyword>
<evidence type="ECO:0000256" key="2">
    <source>
        <dbReference type="ARBA" id="ARBA00023125"/>
    </source>
</evidence>
<dbReference type="GO" id="GO:0043565">
    <property type="term" value="F:sequence-specific DNA binding"/>
    <property type="evidence" value="ECO:0007669"/>
    <property type="project" value="InterPro"/>
</dbReference>
<dbReference type="InterPro" id="IPR011008">
    <property type="entry name" value="Dimeric_a/b-barrel"/>
</dbReference>
<dbReference type="SMART" id="SM00344">
    <property type="entry name" value="HTH_ASNC"/>
    <property type="match status" value="1"/>
</dbReference>
<feature type="domain" description="HTH asnC-type" evidence="5">
    <location>
        <begin position="13"/>
        <end position="73"/>
    </location>
</feature>
<evidence type="ECO:0000313" key="7">
    <source>
        <dbReference type="Proteomes" id="UP000325797"/>
    </source>
</evidence>
<dbReference type="AlphaFoldDB" id="A0A5J6N4G3"/>
<dbReference type="SUPFAM" id="SSF46785">
    <property type="entry name" value="Winged helix' DNA-binding domain"/>
    <property type="match status" value="1"/>
</dbReference>
<dbReference type="Pfam" id="PF01037">
    <property type="entry name" value="AsnC_trans_reg"/>
    <property type="match status" value="1"/>
</dbReference>
<dbReference type="KEGG" id="hadh:FRZ61_46600"/>
<feature type="region of interest" description="Disordered" evidence="4">
    <location>
        <begin position="160"/>
        <end position="188"/>
    </location>
</feature>